<keyword evidence="4" id="KW-1185">Reference proteome</keyword>
<feature type="compositionally biased region" description="Basic and acidic residues" evidence="1">
    <location>
        <begin position="18"/>
        <end position="28"/>
    </location>
</feature>
<sequence length="107" mass="11251">MQQGTSDQNDTATPLHGPIEKQGEEAKGEGSGTSGMSAPVMIALIIISVVVTCVVIGLIGLLCVKRRCRLKKGVCTGTENGHVNKQLLPGTTPPQNGVRARGMEEKR</sequence>
<evidence type="ECO:0000313" key="3">
    <source>
        <dbReference type="EMBL" id="KAK7455968.1"/>
    </source>
</evidence>
<evidence type="ECO:0000313" key="4">
    <source>
        <dbReference type="Proteomes" id="UP001519460"/>
    </source>
</evidence>
<keyword evidence="2" id="KW-0812">Transmembrane</keyword>
<dbReference type="Proteomes" id="UP001519460">
    <property type="component" value="Unassembled WGS sequence"/>
</dbReference>
<gene>
    <name evidence="3" type="ORF">BaRGS_00039393</name>
</gene>
<keyword evidence="2" id="KW-1133">Transmembrane helix</keyword>
<feature type="region of interest" description="Disordered" evidence="1">
    <location>
        <begin position="1"/>
        <end position="34"/>
    </location>
</feature>
<evidence type="ECO:0000256" key="1">
    <source>
        <dbReference type="SAM" id="MobiDB-lite"/>
    </source>
</evidence>
<accession>A0ABD0J3V9</accession>
<dbReference type="EMBL" id="JACVVK020000685">
    <property type="protein sequence ID" value="KAK7455968.1"/>
    <property type="molecule type" value="Genomic_DNA"/>
</dbReference>
<proteinExistence type="predicted"/>
<feature type="region of interest" description="Disordered" evidence="1">
    <location>
        <begin position="85"/>
        <end position="107"/>
    </location>
</feature>
<feature type="transmembrane region" description="Helical" evidence="2">
    <location>
        <begin position="40"/>
        <end position="64"/>
    </location>
</feature>
<evidence type="ECO:0000256" key="2">
    <source>
        <dbReference type="SAM" id="Phobius"/>
    </source>
</evidence>
<organism evidence="3 4">
    <name type="scientific">Batillaria attramentaria</name>
    <dbReference type="NCBI Taxonomy" id="370345"/>
    <lineage>
        <taxon>Eukaryota</taxon>
        <taxon>Metazoa</taxon>
        <taxon>Spiralia</taxon>
        <taxon>Lophotrochozoa</taxon>
        <taxon>Mollusca</taxon>
        <taxon>Gastropoda</taxon>
        <taxon>Caenogastropoda</taxon>
        <taxon>Sorbeoconcha</taxon>
        <taxon>Cerithioidea</taxon>
        <taxon>Batillariidae</taxon>
        <taxon>Batillaria</taxon>
    </lineage>
</organism>
<reference evidence="3 4" key="1">
    <citation type="journal article" date="2023" name="Sci. Data">
        <title>Genome assembly of the Korean intertidal mud-creeper Batillaria attramentaria.</title>
        <authorList>
            <person name="Patra A.K."/>
            <person name="Ho P.T."/>
            <person name="Jun S."/>
            <person name="Lee S.J."/>
            <person name="Kim Y."/>
            <person name="Won Y.J."/>
        </authorList>
    </citation>
    <scope>NUCLEOTIDE SEQUENCE [LARGE SCALE GENOMIC DNA]</scope>
    <source>
        <strain evidence="3">Wonlab-2016</strain>
    </source>
</reference>
<protein>
    <submittedName>
        <fullName evidence="3">Uncharacterized protein</fullName>
    </submittedName>
</protein>
<keyword evidence="2" id="KW-0472">Membrane</keyword>
<feature type="compositionally biased region" description="Polar residues" evidence="1">
    <location>
        <begin position="1"/>
        <end position="12"/>
    </location>
</feature>
<name>A0ABD0J3V9_9CAEN</name>
<comment type="caution">
    <text evidence="3">The sequence shown here is derived from an EMBL/GenBank/DDBJ whole genome shotgun (WGS) entry which is preliminary data.</text>
</comment>
<dbReference type="AlphaFoldDB" id="A0ABD0J3V9"/>